<evidence type="ECO:0000313" key="2">
    <source>
        <dbReference type="EMBL" id="MCP9610592.1"/>
    </source>
</evidence>
<dbReference type="Pfam" id="PF00535">
    <property type="entry name" value="Glycos_transf_2"/>
    <property type="match status" value="1"/>
</dbReference>
<reference evidence="2 3" key="1">
    <citation type="submission" date="2022-07" db="EMBL/GenBank/DDBJ databases">
        <title>Fecal culturing of patients with breast cancer.</title>
        <authorList>
            <person name="Teng N.M.Y."/>
            <person name="Kiu R."/>
            <person name="Evans R."/>
            <person name="Baker D.J."/>
            <person name="Zenner C."/>
            <person name="Robinson S.D."/>
            <person name="Hall L.J."/>
        </authorList>
    </citation>
    <scope>NUCLEOTIDE SEQUENCE [LARGE SCALE GENOMIC DNA]</scope>
    <source>
        <strain evidence="2 3">LH1063</strain>
    </source>
</reference>
<dbReference type="InterPro" id="IPR029044">
    <property type="entry name" value="Nucleotide-diphossugar_trans"/>
</dbReference>
<dbReference type="Proteomes" id="UP001205603">
    <property type="component" value="Unassembled WGS sequence"/>
</dbReference>
<dbReference type="InterPro" id="IPR050834">
    <property type="entry name" value="Glycosyltransf_2"/>
</dbReference>
<dbReference type="PANTHER" id="PTHR43685">
    <property type="entry name" value="GLYCOSYLTRANSFERASE"/>
    <property type="match status" value="1"/>
</dbReference>
<comment type="caution">
    <text evidence="2">The sequence shown here is derived from an EMBL/GenBank/DDBJ whole genome shotgun (WGS) entry which is preliminary data.</text>
</comment>
<keyword evidence="3" id="KW-1185">Reference proteome</keyword>
<protein>
    <submittedName>
        <fullName evidence="2">Glycosyltransferase</fullName>
    </submittedName>
</protein>
<dbReference type="RefSeq" id="WP_255025117.1">
    <property type="nucleotide sequence ID" value="NZ_JANDHW010000001.1"/>
</dbReference>
<feature type="domain" description="Glycosyltransferase 2-like" evidence="1">
    <location>
        <begin position="7"/>
        <end position="160"/>
    </location>
</feature>
<organism evidence="2 3">
    <name type="scientific">Coprobacter tertius</name>
    <dbReference type="NCBI Taxonomy" id="2944915"/>
    <lineage>
        <taxon>Bacteria</taxon>
        <taxon>Pseudomonadati</taxon>
        <taxon>Bacteroidota</taxon>
        <taxon>Bacteroidia</taxon>
        <taxon>Bacteroidales</taxon>
        <taxon>Barnesiellaceae</taxon>
        <taxon>Coprobacter</taxon>
    </lineage>
</organism>
<dbReference type="PANTHER" id="PTHR43685:SF2">
    <property type="entry name" value="GLYCOSYLTRANSFERASE 2-LIKE DOMAIN-CONTAINING PROTEIN"/>
    <property type="match status" value="1"/>
</dbReference>
<dbReference type="InterPro" id="IPR001173">
    <property type="entry name" value="Glyco_trans_2-like"/>
</dbReference>
<evidence type="ECO:0000313" key="3">
    <source>
        <dbReference type="Proteomes" id="UP001205603"/>
    </source>
</evidence>
<accession>A0ABT1MD80</accession>
<proteinExistence type="predicted"/>
<dbReference type="EMBL" id="JANDHW010000001">
    <property type="protein sequence ID" value="MCP9610592.1"/>
    <property type="molecule type" value="Genomic_DNA"/>
</dbReference>
<name>A0ABT1MD80_9BACT</name>
<evidence type="ECO:0000259" key="1">
    <source>
        <dbReference type="Pfam" id="PF00535"/>
    </source>
</evidence>
<dbReference type="CDD" id="cd06433">
    <property type="entry name" value="GT_2_WfgS_like"/>
    <property type="match status" value="1"/>
</dbReference>
<dbReference type="SUPFAM" id="SSF53448">
    <property type="entry name" value="Nucleotide-diphospho-sugar transferases"/>
    <property type="match status" value="1"/>
</dbReference>
<sequence length="249" mass="28989">MEKPFFTIVTITYNAEKTVGITLESVGNQSYKNYEYIAIDGASKDRTTQILKSSPYLTKYISEPDNGLYDAMNKGLKLATGEYIIFLNAGDALHSKDTLEKIVDSIGENRPDIIYGETALVDTDRNFIGMRRLHAPDKLTWKSFRMGMLVCHQAFIVRRELAPEYDTQYRFSADYDWCIRCMKKSSQIHNTHHTLIDYLNEGITTQNHKASLKERYDIMVRYYGRISVTLLHLWFAVRYYMSKWVRNQA</sequence>
<dbReference type="Gene3D" id="3.90.550.10">
    <property type="entry name" value="Spore Coat Polysaccharide Biosynthesis Protein SpsA, Chain A"/>
    <property type="match status" value="1"/>
</dbReference>
<gene>
    <name evidence="2" type="ORF">NMU02_00595</name>
</gene>